<dbReference type="PANTHER" id="PTHR42085:SF2">
    <property type="entry name" value="F-BOX DOMAIN-CONTAINING PROTEIN"/>
    <property type="match status" value="1"/>
</dbReference>
<evidence type="ECO:0000313" key="3">
    <source>
        <dbReference type="Proteomes" id="UP000308549"/>
    </source>
</evidence>
<name>A0A4U0U9N8_9PEZI</name>
<organism evidence="2 3">
    <name type="scientific">Salinomyces thailandicus</name>
    <dbReference type="NCBI Taxonomy" id="706561"/>
    <lineage>
        <taxon>Eukaryota</taxon>
        <taxon>Fungi</taxon>
        <taxon>Dikarya</taxon>
        <taxon>Ascomycota</taxon>
        <taxon>Pezizomycotina</taxon>
        <taxon>Dothideomycetes</taxon>
        <taxon>Dothideomycetidae</taxon>
        <taxon>Mycosphaerellales</taxon>
        <taxon>Teratosphaeriaceae</taxon>
        <taxon>Salinomyces</taxon>
    </lineage>
</organism>
<protein>
    <submittedName>
        <fullName evidence="2">Uncharacterized protein</fullName>
    </submittedName>
</protein>
<dbReference type="InterPro" id="IPR038883">
    <property type="entry name" value="AN11006-like"/>
</dbReference>
<gene>
    <name evidence="2" type="ORF">B0A50_02238</name>
</gene>
<proteinExistence type="predicted"/>
<comment type="caution">
    <text evidence="2">The sequence shown here is derived from an EMBL/GenBank/DDBJ whole genome shotgun (WGS) entry which is preliminary data.</text>
</comment>
<evidence type="ECO:0000256" key="1">
    <source>
        <dbReference type="SAM" id="MobiDB-lite"/>
    </source>
</evidence>
<dbReference type="OrthoDB" id="62952at2759"/>
<dbReference type="EMBL" id="NAJL01000008">
    <property type="protein sequence ID" value="TKA31392.1"/>
    <property type="molecule type" value="Genomic_DNA"/>
</dbReference>
<dbReference type="AlphaFoldDB" id="A0A4U0U9N8"/>
<feature type="compositionally biased region" description="Basic and acidic residues" evidence="1">
    <location>
        <begin position="1"/>
        <end position="18"/>
    </location>
</feature>
<sequence>MFTRSDAKADSLTRLQREAEEDTDYQQIQELASRPQGALSESTAGKQLAKWRKVSTDTPHRHLTDESISSAFPAIHEVAAPSKPRVNRWEAHQVRQANSKGHYVRDTEEQGTGGKANSDMGYFNRLPGELRNVIYRYAFVPSPADQPVLLSGSDLVCGTGACVHQKLPIAAPGIASTCKQIRNELLPIFVTENGFRFDAVMVRNRCAGNWVKALNCYARMLKKVTLEVQVFERDFRRGAWRTKHRMCALVLEMPAGRADERFVVGFGELPAEKVELSGLKRKIEGLNDGLGVVGQASKLAAVLFSEELAELVFRCRK</sequence>
<reference evidence="2 3" key="1">
    <citation type="submission" date="2017-03" db="EMBL/GenBank/DDBJ databases">
        <title>Genomes of endolithic fungi from Antarctica.</title>
        <authorList>
            <person name="Coleine C."/>
            <person name="Masonjones S."/>
            <person name="Stajich J.E."/>
        </authorList>
    </citation>
    <scope>NUCLEOTIDE SEQUENCE [LARGE SCALE GENOMIC DNA]</scope>
    <source>
        <strain evidence="2 3">CCFEE 6315</strain>
    </source>
</reference>
<evidence type="ECO:0000313" key="2">
    <source>
        <dbReference type="EMBL" id="TKA31392.1"/>
    </source>
</evidence>
<dbReference type="Proteomes" id="UP000308549">
    <property type="component" value="Unassembled WGS sequence"/>
</dbReference>
<feature type="region of interest" description="Disordered" evidence="1">
    <location>
        <begin position="1"/>
        <end position="26"/>
    </location>
</feature>
<accession>A0A4U0U9N8</accession>
<feature type="region of interest" description="Disordered" evidence="1">
    <location>
        <begin position="96"/>
        <end position="116"/>
    </location>
</feature>
<keyword evidence="3" id="KW-1185">Reference proteome</keyword>
<dbReference type="PANTHER" id="PTHR42085">
    <property type="entry name" value="F-BOX DOMAIN-CONTAINING PROTEIN"/>
    <property type="match status" value="1"/>
</dbReference>